<evidence type="ECO:0000259" key="3">
    <source>
        <dbReference type="Pfam" id="PF19124"/>
    </source>
</evidence>
<dbReference type="Pfam" id="PF10882">
    <property type="entry name" value="bPH_5"/>
    <property type="match status" value="1"/>
</dbReference>
<sequence length="458" mass="53418">MMAPMILLILIACNVIMAFVSSLSAKPHNYVILENTFPADKIDDPTVINFSKKFRKRQFQLAFILTLLDLTLLIPMKDSSFMLLFFLLLYLTIGMNYLLTLRYIRKGHQLIIENNWQLPTQPIQIDTRLILEKNRKLVSPWWFLVSLSLIFFLSIVLYKQKNPDMAWILLITNGLIWFVMVFTWRVIRRLPVRPLTNDPKINQQYNDLTKFYWSTFSVFMSGLISLIVYIPLLTMTISTRFFTILTAIEFLLILLFCGASIWWLIRLRKKQDQLLTTSTTFRYFGDDYYWRYGMYCNPDDPRLMVPDRIGMNISINLGKIAGKIFLSLIPLILIGAMAVAFIPLYVLDYHPDPLSYEIKSEAVILDGPLVKAQRIPFARIQKVTLIDHMPNRQIRTNGLATNDYAIGHFQIAGKPAVLFVDHQSKPILTIVTKNRTYYYTNKHSTETKHLYQELQSID</sequence>
<keyword evidence="1" id="KW-0812">Transmembrane</keyword>
<dbReference type="RefSeq" id="WP_137603881.1">
    <property type="nucleotide sequence ID" value="NZ_JARPYR010000006.1"/>
</dbReference>
<feature type="transmembrane region" description="Helical" evidence="1">
    <location>
        <begin position="165"/>
        <end position="187"/>
    </location>
</feature>
<dbReference type="Proteomes" id="UP001245561">
    <property type="component" value="Unassembled WGS sequence"/>
</dbReference>
<evidence type="ECO:0000313" key="5">
    <source>
        <dbReference type="EMBL" id="MDT2637493.1"/>
    </source>
</evidence>
<evidence type="ECO:0000259" key="2">
    <source>
        <dbReference type="Pfam" id="PF10882"/>
    </source>
</evidence>
<reference evidence="5 7" key="1">
    <citation type="submission" date="2023-03" db="EMBL/GenBank/DDBJ databases">
        <authorList>
            <person name="Shen W."/>
            <person name="Cai J."/>
        </authorList>
    </citation>
    <scope>NUCLEOTIDE SEQUENCE</scope>
    <source>
        <strain evidence="5">P55-2</strain>
        <strain evidence="4 7">P72-2</strain>
    </source>
</reference>
<name>A0AAP5NL46_9ENTE</name>
<feature type="transmembrane region" description="Helical" evidence="1">
    <location>
        <begin position="59"/>
        <end position="75"/>
    </location>
</feature>
<dbReference type="InterPro" id="IPR043831">
    <property type="entry name" value="DUF5808"/>
</dbReference>
<feature type="domain" description="DUF5808" evidence="3">
    <location>
        <begin position="298"/>
        <end position="323"/>
    </location>
</feature>
<evidence type="ECO:0000256" key="1">
    <source>
        <dbReference type="SAM" id="Phobius"/>
    </source>
</evidence>
<comment type="caution">
    <text evidence="5">The sequence shown here is derived from an EMBL/GenBank/DDBJ whole genome shotgun (WGS) entry which is preliminary data.</text>
</comment>
<dbReference type="AlphaFoldDB" id="A0AAP5NL46"/>
<keyword evidence="7" id="KW-1185">Reference proteome</keyword>
<dbReference type="EMBL" id="JARPYT010000010">
    <property type="protein sequence ID" value="MDT2637493.1"/>
    <property type="molecule type" value="Genomic_DNA"/>
</dbReference>
<feature type="transmembrane region" description="Helical" evidence="1">
    <location>
        <begin position="6"/>
        <end position="25"/>
    </location>
</feature>
<gene>
    <name evidence="5" type="ORF">P7D36_08230</name>
    <name evidence="4" type="ORF">P7D39_04655</name>
</gene>
<dbReference type="Pfam" id="PF19124">
    <property type="entry name" value="DUF5808"/>
    <property type="match status" value="1"/>
</dbReference>
<feature type="transmembrane region" description="Helical" evidence="1">
    <location>
        <begin position="141"/>
        <end position="159"/>
    </location>
</feature>
<evidence type="ECO:0000313" key="7">
    <source>
        <dbReference type="Proteomes" id="UP001256547"/>
    </source>
</evidence>
<proteinExistence type="predicted"/>
<evidence type="ECO:0000313" key="6">
    <source>
        <dbReference type="Proteomes" id="UP001245561"/>
    </source>
</evidence>
<feature type="transmembrane region" description="Helical" evidence="1">
    <location>
        <begin position="81"/>
        <end position="99"/>
    </location>
</feature>
<keyword evidence="1" id="KW-0472">Membrane</keyword>
<feature type="domain" description="Bacterial Pleckstrin homology" evidence="2">
    <location>
        <begin position="355"/>
        <end position="439"/>
    </location>
</feature>
<feature type="transmembrane region" description="Helical" evidence="1">
    <location>
        <begin position="324"/>
        <end position="346"/>
    </location>
</feature>
<feature type="transmembrane region" description="Helical" evidence="1">
    <location>
        <begin position="242"/>
        <end position="265"/>
    </location>
</feature>
<dbReference type="Proteomes" id="UP001256547">
    <property type="component" value="Unassembled WGS sequence"/>
</dbReference>
<dbReference type="InterPro" id="IPR027783">
    <property type="entry name" value="Bacterial_PH-related"/>
</dbReference>
<keyword evidence="1" id="KW-1133">Transmembrane helix</keyword>
<feature type="transmembrane region" description="Helical" evidence="1">
    <location>
        <begin position="208"/>
        <end position="230"/>
    </location>
</feature>
<accession>A0AAP5NL46</accession>
<evidence type="ECO:0000313" key="4">
    <source>
        <dbReference type="EMBL" id="MDT2596316.1"/>
    </source>
</evidence>
<protein>
    <submittedName>
        <fullName evidence="5">PH domain-containing protein</fullName>
    </submittedName>
</protein>
<organism evidence="5 6">
    <name type="scientific">Enterococcus dongliensis</name>
    <dbReference type="NCBI Taxonomy" id="2559925"/>
    <lineage>
        <taxon>Bacteria</taxon>
        <taxon>Bacillati</taxon>
        <taxon>Bacillota</taxon>
        <taxon>Bacilli</taxon>
        <taxon>Lactobacillales</taxon>
        <taxon>Enterococcaceae</taxon>
        <taxon>Enterococcus</taxon>
    </lineage>
</organism>
<dbReference type="EMBL" id="JARPYR010000006">
    <property type="protein sequence ID" value="MDT2596316.1"/>
    <property type="molecule type" value="Genomic_DNA"/>
</dbReference>